<name>A0A918AJU1_9PSEU</name>
<proteinExistence type="predicted"/>
<evidence type="ECO:0000256" key="1">
    <source>
        <dbReference type="SAM" id="MobiDB-lite"/>
    </source>
</evidence>
<dbReference type="Proteomes" id="UP000639606">
    <property type="component" value="Unassembled WGS sequence"/>
</dbReference>
<gene>
    <name evidence="2" type="ORF">GCM10010185_18260</name>
</gene>
<evidence type="ECO:0000313" key="2">
    <source>
        <dbReference type="EMBL" id="GGP46847.1"/>
    </source>
</evidence>
<organism evidence="2 3">
    <name type="scientific">Saccharothrix coeruleofusca</name>
    <dbReference type="NCBI Taxonomy" id="33919"/>
    <lineage>
        <taxon>Bacteria</taxon>
        <taxon>Bacillati</taxon>
        <taxon>Actinomycetota</taxon>
        <taxon>Actinomycetes</taxon>
        <taxon>Pseudonocardiales</taxon>
        <taxon>Pseudonocardiaceae</taxon>
        <taxon>Saccharothrix</taxon>
    </lineage>
</organism>
<evidence type="ECO:0000313" key="3">
    <source>
        <dbReference type="Proteomes" id="UP000639606"/>
    </source>
</evidence>
<accession>A0A918AJU1</accession>
<dbReference type="EMBL" id="BMRG01000003">
    <property type="protein sequence ID" value="GGP46847.1"/>
    <property type="molecule type" value="Genomic_DNA"/>
</dbReference>
<dbReference type="RefSeq" id="WP_189222757.1">
    <property type="nucleotide sequence ID" value="NZ_BMRG01000003.1"/>
</dbReference>
<sequence length="74" mass="7532">MTHALGASGDVDDGADRPAPTRASLILGLRRAAPSAFVVGVEPACAPEEEGSAKRGLADYLADLGYSGDQPPRP</sequence>
<keyword evidence="3" id="KW-1185">Reference proteome</keyword>
<dbReference type="AlphaFoldDB" id="A0A918AJU1"/>
<reference evidence="2" key="2">
    <citation type="submission" date="2020-09" db="EMBL/GenBank/DDBJ databases">
        <authorList>
            <person name="Sun Q."/>
            <person name="Ohkuma M."/>
        </authorList>
    </citation>
    <scope>NUCLEOTIDE SEQUENCE</scope>
    <source>
        <strain evidence="2">JCM 3313</strain>
    </source>
</reference>
<reference evidence="2" key="1">
    <citation type="journal article" date="2014" name="Int. J. Syst. Evol. Microbiol.">
        <title>Complete genome sequence of Corynebacterium casei LMG S-19264T (=DSM 44701T), isolated from a smear-ripened cheese.</title>
        <authorList>
            <consortium name="US DOE Joint Genome Institute (JGI-PGF)"/>
            <person name="Walter F."/>
            <person name="Albersmeier A."/>
            <person name="Kalinowski J."/>
            <person name="Ruckert C."/>
        </authorList>
    </citation>
    <scope>NUCLEOTIDE SEQUENCE</scope>
    <source>
        <strain evidence="2">JCM 3313</strain>
    </source>
</reference>
<protein>
    <submittedName>
        <fullName evidence="2">Uncharacterized protein</fullName>
    </submittedName>
</protein>
<comment type="caution">
    <text evidence="2">The sequence shown here is derived from an EMBL/GenBank/DDBJ whole genome shotgun (WGS) entry which is preliminary data.</text>
</comment>
<feature type="region of interest" description="Disordered" evidence="1">
    <location>
        <begin position="1"/>
        <end position="20"/>
    </location>
</feature>